<evidence type="ECO:0000313" key="2">
    <source>
        <dbReference type="Proteomes" id="UP000662986"/>
    </source>
</evidence>
<dbReference type="EMBL" id="CP070619">
    <property type="protein sequence ID" value="QSE90304.1"/>
    <property type="molecule type" value="Genomic_DNA"/>
</dbReference>
<keyword evidence="2" id="KW-1185">Reference proteome</keyword>
<organism evidence="1 2">
    <name type="scientific">Rhodococcus pseudokoreensis</name>
    <dbReference type="NCBI Taxonomy" id="2811421"/>
    <lineage>
        <taxon>Bacteria</taxon>
        <taxon>Bacillati</taxon>
        <taxon>Actinomycetota</taxon>
        <taxon>Actinomycetes</taxon>
        <taxon>Mycobacteriales</taxon>
        <taxon>Nocardiaceae</taxon>
        <taxon>Rhodococcus</taxon>
    </lineage>
</organism>
<dbReference type="Proteomes" id="UP000662986">
    <property type="component" value="Chromosome"/>
</dbReference>
<reference evidence="1 2" key="1">
    <citation type="journal article" date="2021" name="Microbiol. Resour. Announc.">
        <title>Complete Genome Sequences of Two Rhodococcus sp. Strains with Large and Linear Chromosomes, Isolated from Apple Rhizosphere.</title>
        <authorList>
            <person name="Benning S."/>
            <person name="Brugnone N."/>
            <person name="Siani R."/>
            <person name="Kublik S."/>
            <person name="Schloter M."/>
            <person name="Rad V."/>
        </authorList>
    </citation>
    <scope>NUCLEOTIDE SEQUENCE [LARGE SCALE GENOMIC DNA]</scope>
    <source>
        <strain evidence="1 2">R79</strain>
    </source>
</reference>
<name>A0A974W3H9_9NOCA</name>
<gene>
    <name evidence="1" type="ORF">JWS13_17595</name>
</gene>
<reference evidence="1 2" key="2">
    <citation type="journal article" date="2022" name="Arch. Microbiol.">
        <title>Rhodococcus pseudokoreensis sp. nov. isolated from the rhizosphere of young M26 apple rootstocks.</title>
        <authorList>
            <person name="Kampfer P."/>
            <person name="Glaeser S.P."/>
            <person name="Blom J."/>
            <person name="Wolf J."/>
            <person name="Benning S."/>
            <person name="Schloter M."/>
            <person name="Neumann-Schaal M."/>
        </authorList>
    </citation>
    <scope>NUCLEOTIDE SEQUENCE [LARGE SCALE GENOMIC DNA]</scope>
    <source>
        <strain evidence="1 2">R79</strain>
    </source>
</reference>
<sequence>MAYLITDLVIDDLPSVKYNAETKTVRVTFGLQGHLSLSIAEAVHVVTELAAALGEAESAEEVVRDE</sequence>
<protein>
    <submittedName>
        <fullName evidence="1">Uncharacterized protein</fullName>
    </submittedName>
</protein>
<proteinExistence type="predicted"/>
<dbReference type="RefSeq" id="WP_206006774.1">
    <property type="nucleotide sequence ID" value="NZ_CP070619.1"/>
</dbReference>
<evidence type="ECO:0000313" key="1">
    <source>
        <dbReference type="EMBL" id="QSE90304.1"/>
    </source>
</evidence>
<accession>A0A974W3H9</accession>